<dbReference type="SMART" id="SM00342">
    <property type="entry name" value="HTH_ARAC"/>
    <property type="match status" value="1"/>
</dbReference>
<accession>A0A3B7MUZ9</accession>
<evidence type="ECO:0000256" key="2">
    <source>
        <dbReference type="ARBA" id="ARBA00023125"/>
    </source>
</evidence>
<dbReference type="Proteomes" id="UP000263900">
    <property type="component" value="Chromosome"/>
</dbReference>
<sequence length="129" mass="15372">MISRNEEIFQNYLTLIDEHLKDIIEGRADTMWELRDFAKQLFIHPGHFSNVIKEHTGKHPCYYYEQKLLTIAKHFLQDANYSVAEVARLLTYDPSNFTKWFRAFEGVTPSQYRAQLIKQHEQLRTPVLQ</sequence>
<dbReference type="InterPro" id="IPR018060">
    <property type="entry name" value="HTH_AraC"/>
</dbReference>
<keyword evidence="6" id="KW-1185">Reference proteome</keyword>
<dbReference type="Pfam" id="PF12833">
    <property type="entry name" value="HTH_18"/>
    <property type="match status" value="1"/>
</dbReference>
<dbReference type="EMBL" id="CP032157">
    <property type="protein sequence ID" value="AXY76836.1"/>
    <property type="molecule type" value="Genomic_DNA"/>
</dbReference>
<dbReference type="PANTHER" id="PTHR43280">
    <property type="entry name" value="ARAC-FAMILY TRANSCRIPTIONAL REGULATOR"/>
    <property type="match status" value="1"/>
</dbReference>
<dbReference type="Gene3D" id="1.10.10.60">
    <property type="entry name" value="Homeodomain-like"/>
    <property type="match status" value="2"/>
</dbReference>
<dbReference type="OrthoDB" id="956952at2"/>
<evidence type="ECO:0000256" key="3">
    <source>
        <dbReference type="ARBA" id="ARBA00023163"/>
    </source>
</evidence>
<dbReference type="RefSeq" id="WP_119052713.1">
    <property type="nucleotide sequence ID" value="NZ_CP032157.1"/>
</dbReference>
<protein>
    <submittedName>
        <fullName evidence="5">AraC family transcriptional regulator</fullName>
    </submittedName>
</protein>
<gene>
    <name evidence="5" type="ORF">D3H65_23830</name>
</gene>
<dbReference type="SUPFAM" id="SSF46689">
    <property type="entry name" value="Homeodomain-like"/>
    <property type="match status" value="1"/>
</dbReference>
<dbReference type="GO" id="GO:0003700">
    <property type="term" value="F:DNA-binding transcription factor activity"/>
    <property type="evidence" value="ECO:0007669"/>
    <property type="project" value="InterPro"/>
</dbReference>
<dbReference type="PANTHER" id="PTHR43280:SF2">
    <property type="entry name" value="HTH-TYPE TRANSCRIPTIONAL REGULATOR EXSA"/>
    <property type="match status" value="1"/>
</dbReference>
<organism evidence="5 6">
    <name type="scientific">Paraflavitalea soli</name>
    <dbReference type="NCBI Taxonomy" id="2315862"/>
    <lineage>
        <taxon>Bacteria</taxon>
        <taxon>Pseudomonadati</taxon>
        <taxon>Bacteroidota</taxon>
        <taxon>Chitinophagia</taxon>
        <taxon>Chitinophagales</taxon>
        <taxon>Chitinophagaceae</taxon>
        <taxon>Paraflavitalea</taxon>
    </lineage>
</organism>
<reference evidence="5 6" key="1">
    <citation type="submission" date="2018-09" db="EMBL/GenBank/DDBJ databases">
        <title>Genome sequencing of strain 6GH32-13.</title>
        <authorList>
            <person name="Weon H.-Y."/>
            <person name="Heo J."/>
            <person name="Kwon S.-W."/>
        </authorList>
    </citation>
    <scope>NUCLEOTIDE SEQUENCE [LARGE SCALE GENOMIC DNA]</scope>
    <source>
        <strain evidence="5 6">5GH32-13</strain>
    </source>
</reference>
<evidence type="ECO:0000256" key="1">
    <source>
        <dbReference type="ARBA" id="ARBA00023015"/>
    </source>
</evidence>
<dbReference type="InterPro" id="IPR009057">
    <property type="entry name" value="Homeodomain-like_sf"/>
</dbReference>
<proteinExistence type="predicted"/>
<keyword evidence="2" id="KW-0238">DNA-binding</keyword>
<dbReference type="PROSITE" id="PS01124">
    <property type="entry name" value="HTH_ARAC_FAMILY_2"/>
    <property type="match status" value="1"/>
</dbReference>
<dbReference type="KEGG" id="pseg:D3H65_23830"/>
<evidence type="ECO:0000259" key="4">
    <source>
        <dbReference type="PROSITE" id="PS01124"/>
    </source>
</evidence>
<evidence type="ECO:0000313" key="6">
    <source>
        <dbReference type="Proteomes" id="UP000263900"/>
    </source>
</evidence>
<dbReference type="AlphaFoldDB" id="A0A3B7MUZ9"/>
<keyword evidence="3" id="KW-0804">Transcription</keyword>
<evidence type="ECO:0000313" key="5">
    <source>
        <dbReference type="EMBL" id="AXY76836.1"/>
    </source>
</evidence>
<name>A0A3B7MUZ9_9BACT</name>
<dbReference type="GO" id="GO:0043565">
    <property type="term" value="F:sequence-specific DNA binding"/>
    <property type="evidence" value="ECO:0007669"/>
    <property type="project" value="InterPro"/>
</dbReference>
<keyword evidence="1" id="KW-0805">Transcription regulation</keyword>
<feature type="domain" description="HTH araC/xylS-type" evidence="4">
    <location>
        <begin position="18"/>
        <end position="115"/>
    </location>
</feature>